<feature type="domain" description="AB hydrolase-1" evidence="1">
    <location>
        <begin position="3"/>
        <end position="179"/>
    </location>
</feature>
<protein>
    <recommendedName>
        <fullName evidence="1">AB hydrolase-1 domain-containing protein</fullName>
    </recommendedName>
</protein>
<evidence type="ECO:0000313" key="2">
    <source>
        <dbReference type="EMBL" id="GAJ21272.1"/>
    </source>
</evidence>
<dbReference type="InterPro" id="IPR029058">
    <property type="entry name" value="AB_hydrolase_fold"/>
</dbReference>
<dbReference type="EMBL" id="BARW01036887">
    <property type="protein sequence ID" value="GAJ21272.1"/>
    <property type="molecule type" value="Genomic_DNA"/>
</dbReference>
<feature type="non-terminal residue" evidence="2">
    <location>
        <position position="1"/>
    </location>
</feature>
<organism evidence="2">
    <name type="scientific">marine sediment metagenome</name>
    <dbReference type="NCBI Taxonomy" id="412755"/>
    <lineage>
        <taxon>unclassified sequences</taxon>
        <taxon>metagenomes</taxon>
        <taxon>ecological metagenomes</taxon>
    </lineage>
</organism>
<evidence type="ECO:0000259" key="1">
    <source>
        <dbReference type="Pfam" id="PF00561"/>
    </source>
</evidence>
<dbReference type="PRINTS" id="PR00111">
    <property type="entry name" value="ABHYDROLASE"/>
</dbReference>
<dbReference type="Pfam" id="PF00561">
    <property type="entry name" value="Abhydrolase_1"/>
    <property type="match status" value="1"/>
</dbReference>
<dbReference type="AlphaFoldDB" id="X1VNC5"/>
<dbReference type="PANTHER" id="PTHR43798:SF33">
    <property type="entry name" value="HYDROLASE, PUTATIVE (AFU_ORTHOLOGUE AFUA_2G14860)-RELATED"/>
    <property type="match status" value="1"/>
</dbReference>
<reference evidence="2" key="1">
    <citation type="journal article" date="2014" name="Front. Microbiol.">
        <title>High frequency of phylogenetically diverse reductive dehalogenase-homologous genes in deep subseafloor sedimentary metagenomes.</title>
        <authorList>
            <person name="Kawai M."/>
            <person name="Futagami T."/>
            <person name="Toyoda A."/>
            <person name="Takaki Y."/>
            <person name="Nishi S."/>
            <person name="Hori S."/>
            <person name="Arai W."/>
            <person name="Tsubouchi T."/>
            <person name="Morono Y."/>
            <person name="Uchiyama I."/>
            <person name="Ito T."/>
            <person name="Fujiyama A."/>
            <person name="Inagaki F."/>
            <person name="Takami H."/>
        </authorList>
    </citation>
    <scope>NUCLEOTIDE SEQUENCE</scope>
    <source>
        <strain evidence="2">Expedition CK06-06</strain>
    </source>
</reference>
<gene>
    <name evidence="2" type="ORF">S12H4_57122</name>
</gene>
<proteinExistence type="predicted"/>
<sequence>RSNYLIEDYAWSVVAFMDKLGLGKAVLCGNSVGALIALEVAATYPQRAERLILVGCPARGAWERMERLTLAALGYDAEGNPKPLSMADLAMSYAHPTLELLEWVNQQRVMTGIWVKKTMIAVSLYDVSPKLPLVNCPTLVLFGSQDSLREQEKVLLEGIKGAEYALVEDAGHLPQVEKPQAFLWEVNWFLGSS</sequence>
<comment type="caution">
    <text evidence="2">The sequence shown here is derived from an EMBL/GenBank/DDBJ whole genome shotgun (WGS) entry which is preliminary data.</text>
</comment>
<dbReference type="SUPFAM" id="SSF53474">
    <property type="entry name" value="alpha/beta-Hydrolases"/>
    <property type="match status" value="1"/>
</dbReference>
<accession>X1VNC5</accession>
<dbReference type="GO" id="GO:0016020">
    <property type="term" value="C:membrane"/>
    <property type="evidence" value="ECO:0007669"/>
    <property type="project" value="TreeGrafter"/>
</dbReference>
<dbReference type="Gene3D" id="3.40.50.1820">
    <property type="entry name" value="alpha/beta hydrolase"/>
    <property type="match status" value="1"/>
</dbReference>
<dbReference type="InterPro" id="IPR050266">
    <property type="entry name" value="AB_hydrolase_sf"/>
</dbReference>
<dbReference type="PANTHER" id="PTHR43798">
    <property type="entry name" value="MONOACYLGLYCEROL LIPASE"/>
    <property type="match status" value="1"/>
</dbReference>
<name>X1VNC5_9ZZZZ</name>
<dbReference type="InterPro" id="IPR000073">
    <property type="entry name" value="AB_hydrolase_1"/>
</dbReference>